<comment type="caution">
    <text evidence="1">The sequence shown here is derived from an EMBL/GenBank/DDBJ whole genome shotgun (WGS) entry which is preliminary data.</text>
</comment>
<proteinExistence type="predicted"/>
<dbReference type="AlphaFoldDB" id="A0AA92W911"/>
<accession>A0AA92W911</accession>
<dbReference type="Proteomes" id="UP000285776">
    <property type="component" value="Unassembled WGS sequence"/>
</dbReference>
<reference evidence="1 2" key="1">
    <citation type="submission" date="2018-08" db="EMBL/GenBank/DDBJ databases">
        <title>A genome reference for cultivated species of the human gut microbiota.</title>
        <authorList>
            <person name="Zou Y."/>
            <person name="Xue W."/>
            <person name="Luo G."/>
        </authorList>
    </citation>
    <scope>NUCLEOTIDE SEQUENCE [LARGE SCALE GENOMIC DNA]</scope>
    <source>
        <strain evidence="1 2">AF10-17</strain>
    </source>
</reference>
<sequence length="440" mass="51238">MWILIRKIMVSITREDGEVSNELLSGITDNLKFFIENITCVRETFGFSQTTLSTQLNKTRKELAEFINHNNISEKEDEIVIPNTKRKSYRNLERSVRRAEQAFNLIPPSYLVSLVSLFDSFYAGLVRCIYNLCPEKLQDSDMSFKYRDLKDLDSVREVKQIIVENKIENLLRGSHEEQFKWLASAIGVSTLMQFQGWSEFIEITERRNLFVHANGKVSAQYINICKKHKSIDGNISIGSTLEVSKEYFENAFKNLYKISIMLSYMLSCNVYLAKFTDDQNSVDKHLISRIFELISDELYDVAIDVSIFALGVKFKHSIYDKCFFTLNLAQAYKWADNQEKCIEVLRNEDCSAWRDEFLLPKYVLEDDYESAYNLMAKVGDNNGVLTATAYRDWPIFKEIRKETKFSDLFHEIFGEQLRENVNVGNEKMINEENVANKEVQ</sequence>
<name>A0AA92W911_9BACT</name>
<evidence type="ECO:0000313" key="1">
    <source>
        <dbReference type="EMBL" id="RGW75391.1"/>
    </source>
</evidence>
<dbReference type="EMBL" id="QSAV01000057">
    <property type="protein sequence ID" value="RGW75391.1"/>
    <property type="molecule type" value="Genomic_DNA"/>
</dbReference>
<organism evidence="1 2">
    <name type="scientific">Segatella copri</name>
    <dbReference type="NCBI Taxonomy" id="165179"/>
    <lineage>
        <taxon>Bacteria</taxon>
        <taxon>Pseudomonadati</taxon>
        <taxon>Bacteroidota</taxon>
        <taxon>Bacteroidia</taxon>
        <taxon>Bacteroidales</taxon>
        <taxon>Prevotellaceae</taxon>
        <taxon>Segatella</taxon>
    </lineage>
</organism>
<evidence type="ECO:0000313" key="2">
    <source>
        <dbReference type="Proteomes" id="UP000285776"/>
    </source>
</evidence>
<gene>
    <name evidence="1" type="ORF">DWV53_13375</name>
</gene>
<protein>
    <submittedName>
        <fullName evidence="1">Uncharacterized protein</fullName>
    </submittedName>
</protein>